<feature type="compositionally biased region" description="Basic and acidic residues" evidence="1">
    <location>
        <begin position="1"/>
        <end position="10"/>
    </location>
</feature>
<evidence type="ECO:0000256" key="1">
    <source>
        <dbReference type="SAM" id="MobiDB-lite"/>
    </source>
</evidence>
<comment type="caution">
    <text evidence="2">The sequence shown here is derived from an EMBL/GenBank/DDBJ whole genome shotgun (WGS) entry which is preliminary data.</text>
</comment>
<feature type="region of interest" description="Disordered" evidence="1">
    <location>
        <begin position="1"/>
        <end position="35"/>
    </location>
</feature>
<proteinExistence type="predicted"/>
<gene>
    <name evidence="2" type="ORF">T07_3810</name>
</gene>
<organism evidence="2 3">
    <name type="scientific">Trichinella nelsoni</name>
    <dbReference type="NCBI Taxonomy" id="6336"/>
    <lineage>
        <taxon>Eukaryota</taxon>
        <taxon>Metazoa</taxon>
        <taxon>Ecdysozoa</taxon>
        <taxon>Nematoda</taxon>
        <taxon>Enoplea</taxon>
        <taxon>Dorylaimia</taxon>
        <taxon>Trichinellida</taxon>
        <taxon>Trichinellidae</taxon>
        <taxon>Trichinella</taxon>
    </lineage>
</organism>
<evidence type="ECO:0000313" key="2">
    <source>
        <dbReference type="EMBL" id="KRX12931.1"/>
    </source>
</evidence>
<evidence type="ECO:0000313" key="3">
    <source>
        <dbReference type="Proteomes" id="UP000054630"/>
    </source>
</evidence>
<sequence>MRKDEKKGDLIKQSARGLTKSLAKHHPVDHGRRAAIDLEISSTKVYESRSVARMSTRRRQRANETDKAQSDGRRIGADQDADPPAPPGGSLHREKKSFPPFPSKGKPFHNRQEFDNDMLMNGNKY</sequence>
<dbReference type="EMBL" id="JYDL01000243">
    <property type="protein sequence ID" value="KRX12931.1"/>
    <property type="molecule type" value="Genomic_DNA"/>
</dbReference>
<protein>
    <submittedName>
        <fullName evidence="2">Uncharacterized protein</fullName>
    </submittedName>
</protein>
<feature type="region of interest" description="Disordered" evidence="1">
    <location>
        <begin position="48"/>
        <end position="125"/>
    </location>
</feature>
<accession>A0A0V0REH9</accession>
<name>A0A0V0REH9_9BILA</name>
<dbReference type="AlphaFoldDB" id="A0A0V0REH9"/>
<dbReference type="Proteomes" id="UP000054630">
    <property type="component" value="Unassembled WGS sequence"/>
</dbReference>
<feature type="compositionally biased region" description="Basic and acidic residues" evidence="1">
    <location>
        <begin position="26"/>
        <end position="35"/>
    </location>
</feature>
<keyword evidence="3" id="KW-1185">Reference proteome</keyword>
<feature type="compositionally biased region" description="Basic and acidic residues" evidence="1">
    <location>
        <begin position="61"/>
        <end position="77"/>
    </location>
</feature>
<reference evidence="2 3" key="1">
    <citation type="submission" date="2015-01" db="EMBL/GenBank/DDBJ databases">
        <title>Evolution of Trichinella species and genotypes.</title>
        <authorList>
            <person name="Korhonen P.K."/>
            <person name="Edoardo P."/>
            <person name="Giuseppe L.R."/>
            <person name="Gasser R.B."/>
        </authorList>
    </citation>
    <scope>NUCLEOTIDE SEQUENCE [LARGE SCALE GENOMIC DNA]</scope>
    <source>
        <strain evidence="2">ISS37</strain>
    </source>
</reference>